<keyword evidence="3" id="KW-1185">Reference proteome</keyword>
<keyword evidence="1" id="KW-1133">Transmembrane helix</keyword>
<reference evidence="2 3" key="1">
    <citation type="submission" date="2019-01" db="EMBL/GenBank/DDBJ databases">
        <title>Lacibacter sp. strain TTM-7.</title>
        <authorList>
            <person name="Chen W.-M."/>
        </authorList>
    </citation>
    <scope>NUCLEOTIDE SEQUENCE [LARGE SCALE GENOMIC DNA]</scope>
    <source>
        <strain evidence="2 3">TTM-7</strain>
    </source>
</reference>
<protein>
    <submittedName>
        <fullName evidence="2">Potassium transporter KefB</fullName>
    </submittedName>
</protein>
<sequence length="94" mass="10323">MPVLIGAGIALLLIVLLLSTVNNPDPAWSPYWKLRPLIVVPLAGATGGFFYYLMKPMRSKTGWQKIAAFALCLIVYVFGLWIGTILGLDGTLWD</sequence>
<name>A0A4Q1CP00_9BACT</name>
<accession>A0A4Q1CP00</accession>
<dbReference type="Proteomes" id="UP000290204">
    <property type="component" value="Unassembled WGS sequence"/>
</dbReference>
<keyword evidence="1" id="KW-0812">Transmembrane</keyword>
<evidence type="ECO:0000313" key="2">
    <source>
        <dbReference type="EMBL" id="RXK62877.1"/>
    </source>
</evidence>
<evidence type="ECO:0000256" key="1">
    <source>
        <dbReference type="SAM" id="Phobius"/>
    </source>
</evidence>
<proteinExistence type="predicted"/>
<feature type="transmembrane region" description="Helical" evidence="1">
    <location>
        <begin position="66"/>
        <end position="88"/>
    </location>
</feature>
<dbReference type="AlphaFoldDB" id="A0A4Q1CP00"/>
<evidence type="ECO:0000313" key="3">
    <source>
        <dbReference type="Proteomes" id="UP000290204"/>
    </source>
</evidence>
<organism evidence="2 3">
    <name type="scientific">Lacibacter luteus</name>
    <dbReference type="NCBI Taxonomy" id="2508719"/>
    <lineage>
        <taxon>Bacteria</taxon>
        <taxon>Pseudomonadati</taxon>
        <taxon>Bacteroidota</taxon>
        <taxon>Chitinophagia</taxon>
        <taxon>Chitinophagales</taxon>
        <taxon>Chitinophagaceae</taxon>
        <taxon>Lacibacter</taxon>
    </lineage>
</organism>
<gene>
    <name evidence="2" type="ORF">ESA94_03770</name>
</gene>
<feature type="transmembrane region" description="Helical" evidence="1">
    <location>
        <begin position="34"/>
        <end position="54"/>
    </location>
</feature>
<dbReference type="EMBL" id="SDHW01000001">
    <property type="protein sequence ID" value="RXK62877.1"/>
    <property type="molecule type" value="Genomic_DNA"/>
</dbReference>
<comment type="caution">
    <text evidence="2">The sequence shown here is derived from an EMBL/GenBank/DDBJ whole genome shotgun (WGS) entry which is preliminary data.</text>
</comment>
<dbReference type="OrthoDB" id="770034at2"/>
<keyword evidence="1" id="KW-0472">Membrane</keyword>